<feature type="transmembrane region" description="Helical" evidence="1">
    <location>
        <begin position="13"/>
        <end position="34"/>
    </location>
</feature>
<name>A0A3M7SWQ7_BRAPC</name>
<evidence type="ECO:0000256" key="1">
    <source>
        <dbReference type="SAM" id="Phobius"/>
    </source>
</evidence>
<keyword evidence="1" id="KW-1133">Transmembrane helix</keyword>
<accession>A0A3M7SWQ7</accession>
<sequence>MFDQVERIDHDDYVIFEIFVIVLTPANICSIFYFKALITELFAIQAFCVHTHGNLFVDYRMIKFTILKEKIKEKHFFFIWLNGRTKLPSNLLEYIRPTAIIDISKEELTLYQYLKPNLANLNNRSSPFGDYKLITEMGL</sequence>
<comment type="caution">
    <text evidence="2">The sequence shown here is derived from an EMBL/GenBank/DDBJ whole genome shotgun (WGS) entry which is preliminary data.</text>
</comment>
<evidence type="ECO:0000313" key="3">
    <source>
        <dbReference type="Proteomes" id="UP000276133"/>
    </source>
</evidence>
<proteinExistence type="predicted"/>
<keyword evidence="1" id="KW-0472">Membrane</keyword>
<gene>
    <name evidence="2" type="ORF">BpHYR1_013822</name>
</gene>
<keyword evidence="1" id="KW-0812">Transmembrane</keyword>
<organism evidence="2 3">
    <name type="scientific">Brachionus plicatilis</name>
    <name type="common">Marine rotifer</name>
    <name type="synonym">Brachionus muelleri</name>
    <dbReference type="NCBI Taxonomy" id="10195"/>
    <lineage>
        <taxon>Eukaryota</taxon>
        <taxon>Metazoa</taxon>
        <taxon>Spiralia</taxon>
        <taxon>Gnathifera</taxon>
        <taxon>Rotifera</taxon>
        <taxon>Eurotatoria</taxon>
        <taxon>Monogononta</taxon>
        <taxon>Pseudotrocha</taxon>
        <taxon>Ploima</taxon>
        <taxon>Brachionidae</taxon>
        <taxon>Brachionus</taxon>
    </lineage>
</organism>
<dbReference type="EMBL" id="REGN01000667">
    <property type="protein sequence ID" value="RNA40186.1"/>
    <property type="molecule type" value="Genomic_DNA"/>
</dbReference>
<dbReference type="AlphaFoldDB" id="A0A3M7SWQ7"/>
<dbReference type="Proteomes" id="UP000276133">
    <property type="component" value="Unassembled WGS sequence"/>
</dbReference>
<reference evidence="2 3" key="1">
    <citation type="journal article" date="2018" name="Sci. Rep.">
        <title>Genomic signatures of local adaptation to the degree of environmental predictability in rotifers.</title>
        <authorList>
            <person name="Franch-Gras L."/>
            <person name="Hahn C."/>
            <person name="Garcia-Roger E.M."/>
            <person name="Carmona M.J."/>
            <person name="Serra M."/>
            <person name="Gomez A."/>
        </authorList>
    </citation>
    <scope>NUCLEOTIDE SEQUENCE [LARGE SCALE GENOMIC DNA]</scope>
    <source>
        <strain evidence="2">HYR1</strain>
    </source>
</reference>
<evidence type="ECO:0000313" key="2">
    <source>
        <dbReference type="EMBL" id="RNA40186.1"/>
    </source>
</evidence>
<keyword evidence="3" id="KW-1185">Reference proteome</keyword>
<protein>
    <submittedName>
        <fullName evidence="2">Uncharacterized protein</fullName>
    </submittedName>
</protein>